<dbReference type="NCBIfam" id="NF009466">
    <property type="entry name" value="PRK12826.1-2"/>
    <property type="match status" value="1"/>
</dbReference>
<dbReference type="PANTHER" id="PTHR42879:SF2">
    <property type="entry name" value="3-OXOACYL-[ACYL-CARRIER-PROTEIN] REDUCTASE FABG"/>
    <property type="match status" value="1"/>
</dbReference>
<keyword evidence="4" id="KW-0444">Lipid biosynthesis</keyword>
<organism evidence="6 7">
    <name type="scientific">Banduia mediterranea</name>
    <dbReference type="NCBI Taxonomy" id="3075609"/>
    <lineage>
        <taxon>Bacteria</taxon>
        <taxon>Pseudomonadati</taxon>
        <taxon>Pseudomonadota</taxon>
        <taxon>Gammaproteobacteria</taxon>
        <taxon>Nevskiales</taxon>
        <taxon>Algiphilaceae</taxon>
        <taxon>Banduia</taxon>
    </lineage>
</organism>
<dbReference type="PANTHER" id="PTHR42879">
    <property type="entry name" value="3-OXOACYL-(ACYL-CARRIER-PROTEIN) REDUCTASE"/>
    <property type="match status" value="1"/>
</dbReference>
<feature type="domain" description="Ketoreductase" evidence="5">
    <location>
        <begin position="14"/>
        <end position="192"/>
    </location>
</feature>
<dbReference type="CDD" id="cd05333">
    <property type="entry name" value="BKR_SDR_c"/>
    <property type="match status" value="1"/>
</dbReference>
<dbReference type="Pfam" id="PF13561">
    <property type="entry name" value="adh_short_C2"/>
    <property type="match status" value="1"/>
</dbReference>
<comment type="caution">
    <text evidence="6">The sequence shown here is derived from an EMBL/GenBank/DDBJ whole genome shotgun (WGS) entry which is preliminary data.</text>
</comment>
<dbReference type="PROSITE" id="PS00061">
    <property type="entry name" value="ADH_SHORT"/>
    <property type="match status" value="1"/>
</dbReference>
<comment type="subunit">
    <text evidence="4">Homotetramer.</text>
</comment>
<dbReference type="GO" id="GO:0004316">
    <property type="term" value="F:3-oxoacyl-[acyl-carrier-protein] reductase (NADPH) activity"/>
    <property type="evidence" value="ECO:0007669"/>
    <property type="project" value="UniProtKB-EC"/>
</dbReference>
<dbReference type="InterPro" id="IPR036291">
    <property type="entry name" value="NAD(P)-bd_dom_sf"/>
</dbReference>
<keyword evidence="4" id="KW-0275">Fatty acid biosynthesis</keyword>
<sequence length="249" mass="25792">MSSDSSPAGALSGQLALVTGASRGIGRAIAMRLAAAGARVIGTATSEAGAVAISEALSPLGGEGRVLDVRDPTAIDALVKELETVSVLVNNAGVTRDQLVLRMKDEDWQQVLETDLTSVFRCSRSVLRGMMKARYGRIVSVGSVVGSMGNMGQGNYAAAKAGLVGFSKSLASEIGSRGITVNVVAPGFIDTDMTRELPEAARKTLLERTSIPRFGSVDDIAAAVLYLASPDAGYVTGQTLHVNGGMYMQ</sequence>
<gene>
    <name evidence="6" type="primary">fabG</name>
    <name evidence="6" type="ORF">RM530_02695</name>
</gene>
<proteinExistence type="inferred from homology"/>
<evidence type="ECO:0000259" key="5">
    <source>
        <dbReference type="SMART" id="SM00822"/>
    </source>
</evidence>
<dbReference type="EMBL" id="JAVRIC010000003">
    <property type="protein sequence ID" value="MDT0496276.1"/>
    <property type="molecule type" value="Genomic_DNA"/>
</dbReference>
<keyword evidence="4" id="KW-0443">Lipid metabolism</keyword>
<dbReference type="SMART" id="SM00822">
    <property type="entry name" value="PKS_KR"/>
    <property type="match status" value="1"/>
</dbReference>
<comment type="similarity">
    <text evidence="2 4">Belongs to the short-chain dehydrogenases/reductases (SDR) family.</text>
</comment>
<comment type="catalytic activity">
    <reaction evidence="4">
        <text>a (3R)-hydroxyacyl-[ACP] + NADP(+) = a 3-oxoacyl-[ACP] + NADPH + H(+)</text>
        <dbReference type="Rhea" id="RHEA:17397"/>
        <dbReference type="Rhea" id="RHEA-COMP:9916"/>
        <dbReference type="Rhea" id="RHEA-COMP:9945"/>
        <dbReference type="ChEBI" id="CHEBI:15378"/>
        <dbReference type="ChEBI" id="CHEBI:57783"/>
        <dbReference type="ChEBI" id="CHEBI:58349"/>
        <dbReference type="ChEBI" id="CHEBI:78776"/>
        <dbReference type="ChEBI" id="CHEBI:78827"/>
        <dbReference type="EC" id="1.1.1.100"/>
    </reaction>
</comment>
<dbReference type="EC" id="1.1.1.100" evidence="4"/>
<dbReference type="NCBIfam" id="TIGR01830">
    <property type="entry name" value="3oxo_ACP_reduc"/>
    <property type="match status" value="1"/>
</dbReference>
<dbReference type="NCBIfam" id="NF004197">
    <property type="entry name" value="PRK05653.1-1"/>
    <property type="match status" value="1"/>
</dbReference>
<evidence type="ECO:0000256" key="4">
    <source>
        <dbReference type="RuleBase" id="RU366074"/>
    </source>
</evidence>
<evidence type="ECO:0000256" key="3">
    <source>
        <dbReference type="ARBA" id="ARBA00023002"/>
    </source>
</evidence>
<keyword evidence="4" id="KW-0276">Fatty acid metabolism</keyword>
<dbReference type="SUPFAM" id="SSF51735">
    <property type="entry name" value="NAD(P)-binding Rossmann-fold domains"/>
    <property type="match status" value="1"/>
</dbReference>
<dbReference type="PRINTS" id="PR00081">
    <property type="entry name" value="GDHRDH"/>
</dbReference>
<name>A0ABU2WG86_9GAMM</name>
<comment type="function">
    <text evidence="1 4">Catalyzes the NADPH-dependent reduction of beta-ketoacyl-ACP substrates to beta-hydroxyacyl-ACP products, the first reductive step in the elongation cycle of fatty acid biosynthesis.</text>
</comment>
<evidence type="ECO:0000256" key="2">
    <source>
        <dbReference type="ARBA" id="ARBA00006484"/>
    </source>
</evidence>
<reference evidence="6 7" key="1">
    <citation type="submission" date="2023-09" db="EMBL/GenBank/DDBJ databases">
        <authorList>
            <person name="Rey-Velasco X."/>
        </authorList>
    </citation>
    <scope>NUCLEOTIDE SEQUENCE [LARGE SCALE GENOMIC DNA]</scope>
    <source>
        <strain evidence="6 7">W345</strain>
    </source>
</reference>
<accession>A0ABU2WG86</accession>
<dbReference type="RefSeq" id="WP_311363670.1">
    <property type="nucleotide sequence ID" value="NZ_JAVRIC010000003.1"/>
</dbReference>
<dbReference type="Proteomes" id="UP001254608">
    <property type="component" value="Unassembled WGS sequence"/>
</dbReference>
<dbReference type="InterPro" id="IPR050259">
    <property type="entry name" value="SDR"/>
</dbReference>
<dbReference type="InterPro" id="IPR057326">
    <property type="entry name" value="KR_dom"/>
</dbReference>
<protein>
    <recommendedName>
        <fullName evidence="4">3-oxoacyl-[acyl-carrier-protein] reductase</fullName>
        <ecNumber evidence="4">1.1.1.100</ecNumber>
    </recommendedName>
</protein>
<dbReference type="InterPro" id="IPR020904">
    <property type="entry name" value="Sc_DH/Rdtase_CS"/>
</dbReference>
<dbReference type="PRINTS" id="PR00080">
    <property type="entry name" value="SDRFAMILY"/>
</dbReference>
<keyword evidence="4" id="KW-0521">NADP</keyword>
<evidence type="ECO:0000313" key="7">
    <source>
        <dbReference type="Proteomes" id="UP001254608"/>
    </source>
</evidence>
<evidence type="ECO:0000313" key="6">
    <source>
        <dbReference type="EMBL" id="MDT0496276.1"/>
    </source>
</evidence>
<dbReference type="InterPro" id="IPR002347">
    <property type="entry name" value="SDR_fam"/>
</dbReference>
<comment type="pathway">
    <text evidence="4">Lipid metabolism; fatty acid biosynthesis.</text>
</comment>
<dbReference type="Gene3D" id="3.40.50.720">
    <property type="entry name" value="NAD(P)-binding Rossmann-like Domain"/>
    <property type="match status" value="1"/>
</dbReference>
<keyword evidence="7" id="KW-1185">Reference proteome</keyword>
<keyword evidence="3 4" id="KW-0560">Oxidoreductase</keyword>
<dbReference type="InterPro" id="IPR011284">
    <property type="entry name" value="3oxo_ACP_reduc"/>
</dbReference>
<evidence type="ECO:0000256" key="1">
    <source>
        <dbReference type="ARBA" id="ARBA00002607"/>
    </source>
</evidence>